<feature type="compositionally biased region" description="Polar residues" evidence="1">
    <location>
        <begin position="46"/>
        <end position="57"/>
    </location>
</feature>
<dbReference type="PROSITE" id="PS51257">
    <property type="entry name" value="PROKAR_LIPOPROTEIN"/>
    <property type="match status" value="1"/>
</dbReference>
<dbReference type="RefSeq" id="WP_211943881.1">
    <property type="nucleotide sequence ID" value="NZ_CAJPVH010000048.1"/>
</dbReference>
<feature type="signal peptide" evidence="2">
    <location>
        <begin position="1"/>
        <end position="25"/>
    </location>
</feature>
<gene>
    <name evidence="3" type="ORF">M5D45_02985</name>
</gene>
<evidence type="ECO:0000313" key="3">
    <source>
        <dbReference type="EMBL" id="URF04829.1"/>
    </source>
</evidence>
<evidence type="ECO:0000256" key="1">
    <source>
        <dbReference type="SAM" id="MobiDB-lite"/>
    </source>
</evidence>
<dbReference type="Pfam" id="PF10460">
    <property type="entry name" value="Peptidase_M30"/>
    <property type="match status" value="1"/>
</dbReference>
<reference evidence="3" key="1">
    <citation type="journal article" date="2022" name="Microbiol. Resour. Announc.">
        <title>Genome Sequence of Cupriavidus campinensis Strain G5, a Member of a Bacterial Consortium Capable of Polyethylene Degradation.</title>
        <authorList>
            <person name="Schneider B."/>
            <person name="Pfeiffer F."/>
            <person name="Dyall-Smith M."/>
            <person name="Kunte H.J."/>
        </authorList>
    </citation>
    <scope>NUCLEOTIDE SEQUENCE</scope>
    <source>
        <strain evidence="3">G5</strain>
    </source>
</reference>
<dbReference type="EMBL" id="CP097330">
    <property type="protein sequence ID" value="URF04829.1"/>
    <property type="molecule type" value="Genomic_DNA"/>
</dbReference>
<protein>
    <submittedName>
        <fullName evidence="3">Hemagglutinin</fullName>
    </submittedName>
</protein>
<keyword evidence="2" id="KW-0732">Signal</keyword>
<accession>A0AAE9L2Y6</accession>
<dbReference type="AlphaFoldDB" id="A0AAE9L2Y6"/>
<dbReference type="InterPro" id="IPR019501">
    <property type="entry name" value="Peptidase_M30_hyicolysin"/>
</dbReference>
<dbReference type="Proteomes" id="UP001056132">
    <property type="component" value="Chromosome 1"/>
</dbReference>
<feature type="region of interest" description="Disordered" evidence="1">
    <location>
        <begin position="38"/>
        <end position="58"/>
    </location>
</feature>
<evidence type="ECO:0000256" key="2">
    <source>
        <dbReference type="SAM" id="SignalP"/>
    </source>
</evidence>
<organism evidence="3 4">
    <name type="scientific">Cupriavidus campinensis</name>
    <dbReference type="NCBI Taxonomy" id="151783"/>
    <lineage>
        <taxon>Bacteria</taxon>
        <taxon>Pseudomonadati</taxon>
        <taxon>Pseudomonadota</taxon>
        <taxon>Betaproteobacteria</taxon>
        <taxon>Burkholderiales</taxon>
        <taxon>Burkholderiaceae</taxon>
        <taxon>Cupriavidus</taxon>
    </lineage>
</organism>
<sequence length="574" mass="60093">MRRLAVRGSDLSLFSRGLPALTVLAALALTACGGGGGDNAGSTTTQQQAGDTNTPVTPAQPVLVTGLDQACSGAQCSAATSAAFSGAGTGIWGHTAGGASEDVQFSISGLAGTSISLLLTNLNNTLALLPSGLSASMLDATTVTRLSPQALSADAEAEARRREIAEFNRTGWAEKVAAAQPLRQTLGVPAPRPVAIPGVGATKSWYHTDGSTRPATLRKQMTATDGTIVNVWVEDSQYNIVNGIDSTIVDDLGAAFAGSGKIYDLLTGIGGAVWGANAHPDTVLPAGQPIDIVILNFDGNGAPGGTVGYFWGLHNLLKTADSRSNESISLYLDSETLALGGATGMKAMKMTMAHEGTHMQNFYRRAVTMGTAYAYDDWLEEMTAMQMEDFLSFSIDPTYNAIRDVRFPDFYRYSGFNCPLLTFTGGGTCESYSVSGSFGGFLDRQLGLPFYKDLLTRQVVGSKTVLDQAIQATQPGLTFNLALTRWAATNGSGMPAAKAPTGYGYPRWTDGTFELPEIDPASTANAALRKLPASVPSFLQGLGTLPLKRTATTDGVYSDKVRLPAGVTLSVVAY</sequence>
<feature type="chain" id="PRO_5041949238" evidence="2">
    <location>
        <begin position="26"/>
        <end position="574"/>
    </location>
</feature>
<name>A0AAE9L2Y6_9BURK</name>
<dbReference type="KEGG" id="ccam:M5D45_02985"/>
<evidence type="ECO:0000313" key="4">
    <source>
        <dbReference type="Proteomes" id="UP001056132"/>
    </source>
</evidence>
<reference evidence="3" key="2">
    <citation type="submission" date="2022-05" db="EMBL/GenBank/DDBJ databases">
        <authorList>
            <person name="Kunte H.-J."/>
        </authorList>
    </citation>
    <scope>NUCLEOTIDE SEQUENCE</scope>
    <source>
        <strain evidence="3">G5</strain>
    </source>
</reference>
<proteinExistence type="predicted"/>